<dbReference type="SUPFAM" id="SSF53335">
    <property type="entry name" value="S-adenosyl-L-methionine-dependent methyltransferases"/>
    <property type="match status" value="1"/>
</dbReference>
<dbReference type="GO" id="GO:0071424">
    <property type="term" value="F:rRNA (cytosine-N4-)-methyltransferase activity"/>
    <property type="evidence" value="ECO:0007669"/>
    <property type="project" value="TreeGrafter"/>
</dbReference>
<evidence type="ECO:0000256" key="2">
    <source>
        <dbReference type="ARBA" id="ARBA00022603"/>
    </source>
</evidence>
<comment type="caution">
    <text evidence="5">The sequence shown here is derived from an EMBL/GenBank/DDBJ whole genome shotgun (WGS) entry which is preliminary data.</text>
</comment>
<evidence type="ECO:0000313" key="6">
    <source>
        <dbReference type="Proteomes" id="UP000007264"/>
    </source>
</evidence>
<accession>I0YYM6</accession>
<dbReference type="PANTHER" id="PTHR11265">
    <property type="entry name" value="S-ADENOSYL-METHYLTRANSFERASE MRAW"/>
    <property type="match status" value="1"/>
</dbReference>
<dbReference type="NCBIfam" id="TIGR00006">
    <property type="entry name" value="16S rRNA (cytosine(1402)-N(4))-methyltransferase RsmH"/>
    <property type="match status" value="1"/>
</dbReference>
<reference evidence="5 6" key="1">
    <citation type="journal article" date="2012" name="Genome Biol.">
        <title>The genome of the polar eukaryotic microalga coccomyxa subellipsoidea reveals traits of cold adaptation.</title>
        <authorList>
            <person name="Blanc G."/>
            <person name="Agarkova I."/>
            <person name="Grimwood J."/>
            <person name="Kuo A."/>
            <person name="Brueggeman A."/>
            <person name="Dunigan D."/>
            <person name="Gurnon J."/>
            <person name="Ladunga I."/>
            <person name="Lindquist E."/>
            <person name="Lucas S."/>
            <person name="Pangilinan J."/>
            <person name="Proschold T."/>
            <person name="Salamov A."/>
            <person name="Schmutz J."/>
            <person name="Weeks D."/>
            <person name="Yamada T."/>
            <person name="Claverie J.M."/>
            <person name="Grigoriev I."/>
            <person name="Van Etten J."/>
            <person name="Lomsadze A."/>
            <person name="Borodovsky M."/>
        </authorList>
    </citation>
    <scope>NUCLEOTIDE SEQUENCE [LARGE SCALE GENOMIC DNA]</scope>
    <source>
        <strain evidence="5 6">C-169</strain>
    </source>
</reference>
<dbReference type="Pfam" id="PF01795">
    <property type="entry name" value="Methyltransf_5"/>
    <property type="match status" value="1"/>
</dbReference>
<feature type="non-terminal residue" evidence="5">
    <location>
        <position position="1"/>
    </location>
</feature>
<dbReference type="HAMAP" id="MF_01007">
    <property type="entry name" value="16SrRNA_methyltr_H"/>
    <property type="match status" value="1"/>
</dbReference>
<keyword evidence="6" id="KW-1185">Reference proteome</keyword>
<dbReference type="InterPro" id="IPR029063">
    <property type="entry name" value="SAM-dependent_MTases_sf"/>
</dbReference>
<evidence type="ECO:0000256" key="1">
    <source>
        <dbReference type="ARBA" id="ARBA00010396"/>
    </source>
</evidence>
<dbReference type="eggNOG" id="KOG2782">
    <property type="taxonomic scope" value="Eukaryota"/>
</dbReference>
<dbReference type="OrthoDB" id="439808at2759"/>
<gene>
    <name evidence="5" type="ORF">COCSUDRAFT_15289</name>
</gene>
<dbReference type="PIRSF" id="PIRSF004486">
    <property type="entry name" value="MraW"/>
    <property type="match status" value="1"/>
</dbReference>
<sequence length="332" mass="36035">QVLLAFRGRPMRTFVDGTLGAGGHSAAVLSQHPDMQLLIGIDKDPIAHAIAQKRLEQAKVGANSGVKLQQVLVHFRGISQHLRDAEGGEAAGAVSGILLDLGMSSMQARWPTKVDTAERGFSFAQDGPLDMRMGPSAVSSAEEIVNCWSEAALGRIFKEYGEERAWRHIAHKIVEVREEKPIRTTLQLAAAIGFQGRSRGTGRRQSGGKQIHPATRVFQALRIAVNDELGALEAAIPDAIEALEPGGRLAIISFHSLEDRAVKWAFLRAAGRATPEDEQHGPRWQLDSMSGASDVRPAVARIITKRPLLAQEQEAASNPRSRSAKLRVLEKL</sequence>
<keyword evidence="2 5" id="KW-0489">Methyltransferase</keyword>
<dbReference type="InterPro" id="IPR023397">
    <property type="entry name" value="SAM-dep_MeTrfase_MraW_recog"/>
</dbReference>
<keyword evidence="3" id="KW-0808">Transferase</keyword>
<evidence type="ECO:0000313" key="5">
    <source>
        <dbReference type="EMBL" id="EIE23495.1"/>
    </source>
</evidence>
<dbReference type="Proteomes" id="UP000007264">
    <property type="component" value="Unassembled WGS sequence"/>
</dbReference>
<dbReference type="KEGG" id="csl:COCSUDRAFT_15289"/>
<dbReference type="InterPro" id="IPR002903">
    <property type="entry name" value="RsmH"/>
</dbReference>
<evidence type="ECO:0000256" key="3">
    <source>
        <dbReference type="ARBA" id="ARBA00022679"/>
    </source>
</evidence>
<dbReference type="STRING" id="574566.I0YYM6"/>
<organism evidence="5 6">
    <name type="scientific">Coccomyxa subellipsoidea (strain C-169)</name>
    <name type="common">Green microalga</name>
    <dbReference type="NCBI Taxonomy" id="574566"/>
    <lineage>
        <taxon>Eukaryota</taxon>
        <taxon>Viridiplantae</taxon>
        <taxon>Chlorophyta</taxon>
        <taxon>core chlorophytes</taxon>
        <taxon>Trebouxiophyceae</taxon>
        <taxon>Trebouxiophyceae incertae sedis</taxon>
        <taxon>Coccomyxaceae</taxon>
        <taxon>Coccomyxa</taxon>
        <taxon>Coccomyxa subellipsoidea</taxon>
    </lineage>
</organism>
<comment type="similarity">
    <text evidence="1">Belongs to the methyltransferase superfamily. RsmH family.</text>
</comment>
<proteinExistence type="inferred from homology"/>
<dbReference type="Gene3D" id="1.10.150.170">
    <property type="entry name" value="Putative methyltransferase TM0872, insert domain"/>
    <property type="match status" value="1"/>
</dbReference>
<dbReference type="EMBL" id="AGSI01000007">
    <property type="protein sequence ID" value="EIE23495.1"/>
    <property type="molecule type" value="Genomic_DNA"/>
</dbReference>
<dbReference type="RefSeq" id="XP_005648039.1">
    <property type="nucleotide sequence ID" value="XM_005647982.1"/>
</dbReference>
<dbReference type="GO" id="GO:0070475">
    <property type="term" value="P:rRNA base methylation"/>
    <property type="evidence" value="ECO:0007669"/>
    <property type="project" value="TreeGrafter"/>
</dbReference>
<dbReference type="SUPFAM" id="SSF81799">
    <property type="entry name" value="Putative methyltransferase TM0872, insert domain"/>
    <property type="match status" value="1"/>
</dbReference>
<protein>
    <submittedName>
        <fullName evidence="5">Bacterial methyltransferase</fullName>
    </submittedName>
</protein>
<keyword evidence="4" id="KW-0949">S-adenosyl-L-methionine</keyword>
<dbReference type="Gene3D" id="3.40.50.150">
    <property type="entry name" value="Vaccinia Virus protein VP39"/>
    <property type="match status" value="1"/>
</dbReference>
<name>I0YYM6_COCSC</name>
<dbReference type="GeneID" id="17041487"/>
<dbReference type="PANTHER" id="PTHR11265:SF0">
    <property type="entry name" value="12S RRNA N4-METHYLCYTIDINE METHYLTRANSFERASE"/>
    <property type="match status" value="1"/>
</dbReference>
<evidence type="ECO:0000256" key="4">
    <source>
        <dbReference type="ARBA" id="ARBA00022691"/>
    </source>
</evidence>
<dbReference type="AlphaFoldDB" id="I0YYM6"/>